<protein>
    <submittedName>
        <fullName evidence="6">Glutathione peroxidase</fullName>
    </submittedName>
</protein>
<organism evidence="6 7">
    <name type="scientific">Nannochloropsis gaditana</name>
    <dbReference type="NCBI Taxonomy" id="72520"/>
    <lineage>
        <taxon>Eukaryota</taxon>
        <taxon>Sar</taxon>
        <taxon>Stramenopiles</taxon>
        <taxon>Ochrophyta</taxon>
        <taxon>Eustigmatophyceae</taxon>
        <taxon>Eustigmatales</taxon>
        <taxon>Monodopsidaceae</taxon>
        <taxon>Nannochloropsis</taxon>
    </lineage>
</organism>
<dbReference type="GO" id="GO:0004601">
    <property type="term" value="F:peroxidase activity"/>
    <property type="evidence" value="ECO:0007669"/>
    <property type="project" value="UniProtKB-KW"/>
</dbReference>
<dbReference type="InterPro" id="IPR036249">
    <property type="entry name" value="Thioredoxin-like_sf"/>
</dbReference>
<dbReference type="Proteomes" id="UP000019335">
    <property type="component" value="Chromosome 15"/>
</dbReference>
<dbReference type="AlphaFoldDB" id="W7TC45"/>
<evidence type="ECO:0000256" key="3">
    <source>
        <dbReference type="ARBA" id="ARBA00023002"/>
    </source>
</evidence>
<sequence>MRQQLHRPAPRRSSRLLLLLALVLGASYSNAFVSSPLLKKLAPLAHKQRCRMSAPQEEGSSSTDLHTAQSSLSLNRADLLKRTLRAASSFSLVWLTGQREADAGEEGAPDASVEVAKESAQPAPVSPPATAPGPLKTAYDYAVPYDGVRVPLGNFRGKAVVVCNAKTDDPESLAQIPGLTYLTGKYSKKGLKVWVFTTEQGTFETDEDRVIRIKYYQQYGFGQYPNSLVFDKIDIVGKRADPFYKFLCKTLRNPNKIARITLNFEKFLLDANGRPVRRYPRRYTAYDMEEDVKAVLAGEPLPPPSPKLIKAWRDAYVEAERSEYAFKKGLNYYEPLGEDQRSLP</sequence>
<evidence type="ECO:0000256" key="4">
    <source>
        <dbReference type="SAM" id="MobiDB-lite"/>
    </source>
</evidence>
<feature type="chain" id="PRO_5004900599" evidence="5">
    <location>
        <begin position="32"/>
        <end position="344"/>
    </location>
</feature>
<keyword evidence="3" id="KW-0560">Oxidoreductase</keyword>
<dbReference type="Pfam" id="PF00255">
    <property type="entry name" value="GSHPx"/>
    <property type="match status" value="1"/>
</dbReference>
<evidence type="ECO:0000313" key="6">
    <source>
        <dbReference type="EMBL" id="EWM23842.1"/>
    </source>
</evidence>
<dbReference type="InterPro" id="IPR000889">
    <property type="entry name" value="Glutathione_peroxidase"/>
</dbReference>
<evidence type="ECO:0000256" key="1">
    <source>
        <dbReference type="ARBA" id="ARBA00006926"/>
    </source>
</evidence>
<gene>
    <name evidence="6" type="primary">GPX</name>
    <name evidence="6" type="ORF">Naga_100273g3</name>
</gene>
<dbReference type="PANTHER" id="PTHR11592:SF78">
    <property type="entry name" value="GLUTATHIONE PEROXIDASE"/>
    <property type="match status" value="1"/>
</dbReference>
<accession>W7TC45</accession>
<comment type="similarity">
    <text evidence="1">Belongs to the glutathione peroxidase family.</text>
</comment>
<dbReference type="PANTHER" id="PTHR11592">
    <property type="entry name" value="GLUTATHIONE PEROXIDASE"/>
    <property type="match status" value="1"/>
</dbReference>
<evidence type="ECO:0000256" key="5">
    <source>
        <dbReference type="SAM" id="SignalP"/>
    </source>
</evidence>
<dbReference type="Gene3D" id="3.40.30.10">
    <property type="entry name" value="Glutaredoxin"/>
    <property type="match status" value="1"/>
</dbReference>
<proteinExistence type="inferred from homology"/>
<dbReference type="EMBL" id="AZIL01001429">
    <property type="protein sequence ID" value="EWM23842.1"/>
    <property type="molecule type" value="Genomic_DNA"/>
</dbReference>
<dbReference type="SUPFAM" id="SSF52833">
    <property type="entry name" value="Thioredoxin-like"/>
    <property type="match status" value="1"/>
</dbReference>
<comment type="caution">
    <text evidence="6">The sequence shown here is derived from an EMBL/GenBank/DDBJ whole genome shotgun (WGS) entry which is preliminary data.</text>
</comment>
<dbReference type="OrthoDB" id="446890at2759"/>
<name>W7TC45_9STRA</name>
<dbReference type="PROSITE" id="PS51355">
    <property type="entry name" value="GLUTATHIONE_PEROXID_3"/>
    <property type="match status" value="1"/>
</dbReference>
<keyword evidence="5" id="KW-0732">Signal</keyword>
<dbReference type="OMA" id="PTDQGWF"/>
<evidence type="ECO:0000313" key="7">
    <source>
        <dbReference type="Proteomes" id="UP000019335"/>
    </source>
</evidence>
<feature type="signal peptide" evidence="5">
    <location>
        <begin position="1"/>
        <end position="31"/>
    </location>
</feature>
<keyword evidence="2 6" id="KW-0575">Peroxidase</keyword>
<keyword evidence="7" id="KW-1185">Reference proteome</keyword>
<reference evidence="6 7" key="1">
    <citation type="journal article" date="2014" name="Mol. Plant">
        <title>Chromosome Scale Genome Assembly and Transcriptome Profiling of Nannochloropsis gaditana in Nitrogen Depletion.</title>
        <authorList>
            <person name="Corteggiani Carpinelli E."/>
            <person name="Telatin A."/>
            <person name="Vitulo N."/>
            <person name="Forcato C."/>
            <person name="D'Angelo M."/>
            <person name="Schiavon R."/>
            <person name="Vezzi A."/>
            <person name="Giacometti G.M."/>
            <person name="Morosinotto T."/>
            <person name="Valle G."/>
        </authorList>
    </citation>
    <scope>NUCLEOTIDE SEQUENCE [LARGE SCALE GENOMIC DNA]</scope>
    <source>
        <strain evidence="6 7">B-31</strain>
    </source>
</reference>
<dbReference type="GO" id="GO:0006979">
    <property type="term" value="P:response to oxidative stress"/>
    <property type="evidence" value="ECO:0007669"/>
    <property type="project" value="InterPro"/>
</dbReference>
<feature type="region of interest" description="Disordered" evidence="4">
    <location>
        <begin position="101"/>
        <end position="133"/>
    </location>
</feature>
<evidence type="ECO:0000256" key="2">
    <source>
        <dbReference type="ARBA" id="ARBA00022559"/>
    </source>
</evidence>